<dbReference type="EMBL" id="QGTD01000018">
    <property type="protein sequence ID" value="PWU67258.1"/>
    <property type="molecule type" value="Genomic_DNA"/>
</dbReference>
<dbReference type="PANTHER" id="PTHR43537">
    <property type="entry name" value="TRANSCRIPTIONAL REGULATOR, GNTR FAMILY"/>
    <property type="match status" value="1"/>
</dbReference>
<dbReference type="GO" id="GO:0003677">
    <property type="term" value="F:DNA binding"/>
    <property type="evidence" value="ECO:0007669"/>
    <property type="project" value="UniProtKB-KW"/>
</dbReference>
<dbReference type="SUPFAM" id="SSF48008">
    <property type="entry name" value="GntR ligand-binding domain-like"/>
    <property type="match status" value="1"/>
</dbReference>
<dbReference type="CDD" id="cd07377">
    <property type="entry name" value="WHTH_GntR"/>
    <property type="match status" value="1"/>
</dbReference>
<dbReference type="PANTHER" id="PTHR43537:SF5">
    <property type="entry name" value="UXU OPERON TRANSCRIPTIONAL REGULATOR"/>
    <property type="match status" value="1"/>
</dbReference>
<dbReference type="InterPro" id="IPR011711">
    <property type="entry name" value="GntR_C"/>
</dbReference>
<evidence type="ECO:0000256" key="2">
    <source>
        <dbReference type="ARBA" id="ARBA00023125"/>
    </source>
</evidence>
<dbReference type="InterPro" id="IPR000524">
    <property type="entry name" value="Tscrpt_reg_HTH_GntR"/>
</dbReference>
<gene>
    <name evidence="5" type="ORF">DLJ74_16960</name>
</gene>
<dbReference type="Pfam" id="PF00392">
    <property type="entry name" value="GntR"/>
    <property type="match status" value="1"/>
</dbReference>
<keyword evidence="6" id="KW-1185">Reference proteome</keyword>
<evidence type="ECO:0000313" key="6">
    <source>
        <dbReference type="Proteomes" id="UP000245624"/>
    </source>
</evidence>
<dbReference type="PROSITE" id="PS50949">
    <property type="entry name" value="HTH_GNTR"/>
    <property type="match status" value="1"/>
</dbReference>
<evidence type="ECO:0000256" key="3">
    <source>
        <dbReference type="ARBA" id="ARBA00023163"/>
    </source>
</evidence>
<dbReference type="Pfam" id="PF07729">
    <property type="entry name" value="FCD"/>
    <property type="match status" value="1"/>
</dbReference>
<dbReference type="Gene3D" id="1.10.10.10">
    <property type="entry name" value="Winged helix-like DNA-binding domain superfamily/Winged helix DNA-binding domain"/>
    <property type="match status" value="1"/>
</dbReference>
<dbReference type="InterPro" id="IPR036388">
    <property type="entry name" value="WH-like_DNA-bd_sf"/>
</dbReference>
<reference evidence="5 6" key="1">
    <citation type="submission" date="2018-05" db="EMBL/GenBank/DDBJ databases">
        <title>Genomic analysis of Gracilibacillus dipsosauri DD1 reveals novel features of a salt-tolerant amylase.</title>
        <authorList>
            <person name="Deutch C.E."/>
            <person name="Yang S."/>
        </authorList>
    </citation>
    <scope>NUCLEOTIDE SEQUENCE [LARGE SCALE GENOMIC DNA]</scope>
    <source>
        <strain evidence="5 6">DD1</strain>
    </source>
</reference>
<keyword evidence="1" id="KW-0805">Transcription regulation</keyword>
<dbReference type="InterPro" id="IPR008920">
    <property type="entry name" value="TF_FadR/GntR_C"/>
</dbReference>
<dbReference type="InterPro" id="IPR036390">
    <property type="entry name" value="WH_DNA-bd_sf"/>
</dbReference>
<comment type="caution">
    <text evidence="5">The sequence shown here is derived from an EMBL/GenBank/DDBJ whole genome shotgun (WGS) entry which is preliminary data.</text>
</comment>
<dbReference type="PRINTS" id="PR00035">
    <property type="entry name" value="HTHGNTR"/>
</dbReference>
<sequence length="261" mass="30061">MKGYIILKCKYTSIIGLIVDNIINLEHNHFEVNRMKTLKKKRLSEIVADEIKRYIKKEKLKEGDRLPSISTLIETLGIGRSSLREALQLLETQGYVEILNGKGTFVKNNKAFHIQTSFDIENERKFLLDALEVRIALEGKAVDLAAKKATQDDIKKMESYLKEYVMYINNKERDKANESDSLFHQTIYEAADNDLLTSIIDSVGDTFNQFWNEPFGIEDIFDKSYPFHEELLQAIKEQNPNKASDAFLKIMDSVKTSIENI</sequence>
<dbReference type="OrthoDB" id="214086at2"/>
<evidence type="ECO:0000313" key="5">
    <source>
        <dbReference type="EMBL" id="PWU67258.1"/>
    </source>
</evidence>
<dbReference type="SUPFAM" id="SSF46785">
    <property type="entry name" value="Winged helix' DNA-binding domain"/>
    <property type="match status" value="1"/>
</dbReference>
<keyword evidence="2" id="KW-0238">DNA-binding</keyword>
<evidence type="ECO:0000256" key="1">
    <source>
        <dbReference type="ARBA" id="ARBA00023015"/>
    </source>
</evidence>
<protein>
    <submittedName>
        <fullName evidence="5">FadR family transcriptional regulator</fullName>
    </submittedName>
</protein>
<keyword evidence="3" id="KW-0804">Transcription</keyword>
<dbReference type="Proteomes" id="UP000245624">
    <property type="component" value="Unassembled WGS sequence"/>
</dbReference>
<dbReference type="GO" id="GO:0003700">
    <property type="term" value="F:DNA-binding transcription factor activity"/>
    <property type="evidence" value="ECO:0007669"/>
    <property type="project" value="InterPro"/>
</dbReference>
<feature type="domain" description="HTH gntR-type" evidence="4">
    <location>
        <begin position="41"/>
        <end position="109"/>
    </location>
</feature>
<accession>A0A317KXL7</accession>
<dbReference type="Gene3D" id="1.20.120.530">
    <property type="entry name" value="GntR ligand-binding domain-like"/>
    <property type="match status" value="1"/>
</dbReference>
<organism evidence="5 6">
    <name type="scientific">Gracilibacillus dipsosauri</name>
    <dbReference type="NCBI Taxonomy" id="178340"/>
    <lineage>
        <taxon>Bacteria</taxon>
        <taxon>Bacillati</taxon>
        <taxon>Bacillota</taxon>
        <taxon>Bacilli</taxon>
        <taxon>Bacillales</taxon>
        <taxon>Bacillaceae</taxon>
        <taxon>Gracilibacillus</taxon>
    </lineage>
</organism>
<name>A0A317KXL7_9BACI</name>
<dbReference type="SMART" id="SM00345">
    <property type="entry name" value="HTH_GNTR"/>
    <property type="match status" value="1"/>
</dbReference>
<evidence type="ECO:0000259" key="4">
    <source>
        <dbReference type="PROSITE" id="PS50949"/>
    </source>
</evidence>
<proteinExistence type="predicted"/>
<dbReference type="SMART" id="SM00895">
    <property type="entry name" value="FCD"/>
    <property type="match status" value="1"/>
</dbReference>
<dbReference type="AlphaFoldDB" id="A0A317KXL7"/>